<feature type="domain" description="DUF3859" evidence="1">
    <location>
        <begin position="1198"/>
        <end position="1309"/>
    </location>
</feature>
<evidence type="ECO:0000313" key="2">
    <source>
        <dbReference type="EMBL" id="VFQ45930.1"/>
    </source>
</evidence>
<name>A0A4U8YQ40_9BACT</name>
<evidence type="ECO:0000313" key="3">
    <source>
        <dbReference type="Proteomes" id="UP000507962"/>
    </source>
</evidence>
<sequence>MEQFHTTNKITFDPQDIRSIKAGLRTYGRLIRSEEAFTEDMFSYCNIYVETESGTAITLSDIDNTSLAEEVYRFKRGSAAPVESTRLDEFLYSETHLFLKACDHPELKADILDAAMAIVEYARKQNDTSAMWIDDVAVFGVDILYIIARRFPEYTYLLGAYFIPYWDTEHADYILGYLPMLVRRCGITRDLIKAFCYCDNAEVRTMMFASHGMDTEGMMIDASEEERDLLQHLRKHPDDHAYFKEAMKERFASQPFLQYSEDERDHVERPIDGFYITMLTSGEEYVDEDDHLEILSRKGVRDQADNEAAELHDEIEAFLGRPLVSPRPAEEEDDDDCYYYRGEATEQWQSFIEGAFDNGEAIWAYVEHGHKPEVLDTLAPCDPMDLAGKGNHKILKTFTWYVGGFDSLLEEFHHTIRDLVYDHCDEDLTSAEITRGEQCILRFLDVFHRFFGKQPFAMDTVDFITDEWEMLSEADFQTRYGSDWRQAFKQNLDAFTGDNDNVFGKNLTACTRLLREHREDASSLLADLFSHKDPGLMTLAACALHTDFTENAHDTLTDTLVTYVETHFLPFFFDEVEDHSSFICAEKAQKLRDPNRPQHMRPTPEEADKLEKALADWNRVKTYVRGVKPAAPPRDLIMKAMKVGKEGLTPEELAQLQPPKGERLTHEEALEIMKTRLGVRDSRSHARQAHYELFTGVSDHIQKIQITAYFLALMPLSISKAASRALMLMADLAPVKSLRNLSFIHRASYRDEFMDTVTDEITFEDNLERLKFPKPGIWAWKVERCQNNEDKASLYHSLMEMFTEGETEEDRTFFGKIHANNKRDLRDGLGLLPKSTQLQFFKDTQEAFPDFGFDLGRELFFDTLATVLNSSLTCPESVFVSRARSHGAILSVADPTASAPILEKVSPVPSEAEALEQAELEEAANPGDNGYRWLLLQETDTGYVPLLRPWIVPILFREMTQGYGSFLYSTRVAVVSASCPPELIETLHREMTRDSFKAAMADDALAYVRGEKPFEEVAPIAADAIEELSFEMESYYDCRIKDFIWTMDEPTRLRALTFLAAASPEGLEAGWEEFQGSFDAYIAYIKQVNPPVHCLFSFILDCGEAKALLELANEADLVPCLAGLKPQKRLEALQLIDEEPSALPLLLAFKDDGSRKIRDLVARAKKAAPEAQALPRLTLVDFGPYVLEPDACDETPAPGASIMAHNPRILEETLLIPAQVGTSFGIRFTCNDADAPEVLSHRVRILHPTLSGEQEAVTRTEWAQNGVGQGRIFAGWTFETAAECVPGMWTIEIRDTDNTQTLLTQTFRVVAPAAAPDGLERIIREGAAAPGIEEIQAPGSLHLVSGELVVCDASHPHKAISLVHPLPNGTPSVRLIFQKETRKMAFGEIRYSNDAVTSWHPAPFSHEETGNCPEVCITSGTLCIMDRKTHDLCMAKQVSFGEATGPLMQPDPNKAHNALVLKAGTSRVTCHGGYNVSGELATLVFAFDD</sequence>
<gene>
    <name evidence="2" type="ORF">MSL71_35930</name>
</gene>
<dbReference type="RefSeq" id="WP_180143066.1">
    <property type="nucleotide sequence ID" value="NZ_CAADHO010000007.1"/>
</dbReference>
<organism evidence="2 3">
    <name type="scientific">Desulfoluna butyratoxydans</name>
    <dbReference type="NCBI Taxonomy" id="231438"/>
    <lineage>
        <taxon>Bacteria</taxon>
        <taxon>Pseudomonadati</taxon>
        <taxon>Thermodesulfobacteriota</taxon>
        <taxon>Desulfobacteria</taxon>
        <taxon>Desulfobacterales</taxon>
        <taxon>Desulfolunaceae</taxon>
        <taxon>Desulfoluna</taxon>
    </lineage>
</organism>
<accession>A0A4U8YQ40</accession>
<evidence type="ECO:0000259" key="1">
    <source>
        <dbReference type="Pfam" id="PF12975"/>
    </source>
</evidence>
<dbReference type="InterPro" id="IPR024331">
    <property type="entry name" value="DUF3859"/>
</dbReference>
<dbReference type="EMBL" id="CAADHO010000007">
    <property type="protein sequence ID" value="VFQ45930.1"/>
    <property type="molecule type" value="Genomic_DNA"/>
</dbReference>
<keyword evidence="3" id="KW-1185">Reference proteome</keyword>
<dbReference type="Proteomes" id="UP000507962">
    <property type="component" value="Unassembled WGS sequence"/>
</dbReference>
<protein>
    <recommendedName>
        <fullName evidence="1">DUF3859 domain-containing protein</fullName>
    </recommendedName>
</protein>
<reference evidence="2 3" key="1">
    <citation type="submission" date="2019-03" db="EMBL/GenBank/DDBJ databases">
        <authorList>
            <person name="Nijsse B."/>
        </authorList>
    </citation>
    <scope>NUCLEOTIDE SEQUENCE [LARGE SCALE GENOMIC DNA]</scope>
    <source>
        <strain evidence="2">Desulfoluna butyratoxydans MSL71</strain>
    </source>
</reference>
<dbReference type="Pfam" id="PF12975">
    <property type="entry name" value="DUF3859"/>
    <property type="match status" value="1"/>
</dbReference>
<proteinExistence type="predicted"/>
<dbReference type="Gene3D" id="2.60.40.2390">
    <property type="match status" value="1"/>
</dbReference>